<dbReference type="PANTHER" id="PTHR43712:SF2">
    <property type="entry name" value="O-METHYLTRANSFERASE CICE"/>
    <property type="match status" value="1"/>
</dbReference>
<evidence type="ECO:0000256" key="4">
    <source>
        <dbReference type="SAM" id="MobiDB-lite"/>
    </source>
</evidence>
<dbReference type="InterPro" id="IPR012967">
    <property type="entry name" value="COMT_dimerisation"/>
</dbReference>
<sequence>MAIGIAEQNEQITYLRSVLAILTTSTNDLIAELSSSSAGKAAVSNGAKTNPDVRIPKTPKAEEARKRAIAATTSLEAAILTPQWRHGHLAHSYYISRALHMVVEWEIPQLLAANGPMTLDALASKTGIADPSKLGFVMRTLCAHHICWYPYHRDIGRLVRTVVLTKCKKEVPTLAAAVELDFQSDNIFSETSHDVFANEEASTALATDERLATSVRFASFLFPTADVLAGLLKDPVLCASYEPRDSAFAKSIGKGMGQFEYLNAHPEWRDCFDFWLASLGEYLHGLTDVRGYPWETTLRNGAVIVDVGGGLGSSIQSLRTNLPHHKNDFVGIVQDQPGMIAHATAHCNKTDPQALTSGVVKLTPHDFFNENPVKGADVYWFRSVIVDWQDKDLTTMFTHIRNAMAPGKSRLLIGEYIPHPTCGDALLPDAPAPLLKNYGAFQSMGLIGGFVLTASPNGRQRTFQDLDRVVKAAGLKIVKVWICRGLGNVIECRLKEDRATGTNGSH</sequence>
<evidence type="ECO:0000256" key="1">
    <source>
        <dbReference type="ARBA" id="ARBA00022603"/>
    </source>
</evidence>
<comment type="caution">
    <text evidence="7">The sequence shown here is derived from an EMBL/GenBank/DDBJ whole genome shotgun (WGS) entry which is preliminary data.</text>
</comment>
<keyword evidence="8" id="KW-1185">Reference proteome</keyword>
<keyword evidence="2" id="KW-0808">Transferase</keyword>
<dbReference type="InterPro" id="IPR029063">
    <property type="entry name" value="SAM-dependent_MTases_sf"/>
</dbReference>
<evidence type="ECO:0000313" key="8">
    <source>
        <dbReference type="Proteomes" id="UP001239213"/>
    </source>
</evidence>
<feature type="region of interest" description="Disordered" evidence="4">
    <location>
        <begin position="41"/>
        <end position="61"/>
    </location>
</feature>
<dbReference type="Proteomes" id="UP001239213">
    <property type="component" value="Unassembled WGS sequence"/>
</dbReference>
<dbReference type="PROSITE" id="PS51683">
    <property type="entry name" value="SAM_OMT_II"/>
    <property type="match status" value="1"/>
</dbReference>
<dbReference type="PANTHER" id="PTHR43712">
    <property type="entry name" value="PUTATIVE (AFU_ORTHOLOGUE AFUA_4G14580)-RELATED"/>
    <property type="match status" value="1"/>
</dbReference>
<dbReference type="SUPFAM" id="SSF53335">
    <property type="entry name" value="S-adenosyl-L-methionine-dependent methyltransferases"/>
    <property type="match status" value="1"/>
</dbReference>
<dbReference type="Gene3D" id="3.40.50.150">
    <property type="entry name" value="Vaccinia Virus protein VP39"/>
    <property type="match status" value="1"/>
</dbReference>
<dbReference type="InterPro" id="IPR001077">
    <property type="entry name" value="COMT_C"/>
</dbReference>
<evidence type="ECO:0000259" key="5">
    <source>
        <dbReference type="Pfam" id="PF00891"/>
    </source>
</evidence>
<proteinExistence type="predicted"/>
<feature type="domain" description="O-methyltransferase dimerisation" evidence="6">
    <location>
        <begin position="88"/>
        <end position="145"/>
    </location>
</feature>
<dbReference type="SUPFAM" id="SSF46785">
    <property type="entry name" value="Winged helix' DNA-binding domain"/>
    <property type="match status" value="1"/>
</dbReference>
<keyword evidence="3" id="KW-0949">S-adenosyl-L-methionine</keyword>
<evidence type="ECO:0000259" key="6">
    <source>
        <dbReference type="Pfam" id="PF08100"/>
    </source>
</evidence>
<evidence type="ECO:0000256" key="2">
    <source>
        <dbReference type="ARBA" id="ARBA00022679"/>
    </source>
</evidence>
<dbReference type="Pfam" id="PF00891">
    <property type="entry name" value="Methyltransf_2"/>
    <property type="match status" value="1"/>
</dbReference>
<accession>A0AAI9XMQ0</accession>
<dbReference type="GO" id="GO:0008171">
    <property type="term" value="F:O-methyltransferase activity"/>
    <property type="evidence" value="ECO:0007669"/>
    <property type="project" value="InterPro"/>
</dbReference>
<name>A0AAI9XMQ0_9PEZI</name>
<dbReference type="EMBL" id="MPDP01000287">
    <property type="protein sequence ID" value="KAK1456166.1"/>
    <property type="molecule type" value="Genomic_DNA"/>
</dbReference>
<dbReference type="Pfam" id="PF08100">
    <property type="entry name" value="Dimerisation"/>
    <property type="match status" value="1"/>
</dbReference>
<organism evidence="7 8">
    <name type="scientific">Colletotrichum cuscutae</name>
    <dbReference type="NCBI Taxonomy" id="1209917"/>
    <lineage>
        <taxon>Eukaryota</taxon>
        <taxon>Fungi</taxon>
        <taxon>Dikarya</taxon>
        <taxon>Ascomycota</taxon>
        <taxon>Pezizomycotina</taxon>
        <taxon>Sordariomycetes</taxon>
        <taxon>Hypocreomycetidae</taxon>
        <taxon>Glomerellales</taxon>
        <taxon>Glomerellaceae</taxon>
        <taxon>Colletotrichum</taxon>
        <taxon>Colletotrichum acutatum species complex</taxon>
    </lineage>
</organism>
<feature type="domain" description="O-methyltransferase C-terminal" evidence="5">
    <location>
        <begin position="258"/>
        <end position="474"/>
    </location>
</feature>
<gene>
    <name evidence="7" type="ORF">CCUS01_10154</name>
</gene>
<dbReference type="InterPro" id="IPR036388">
    <property type="entry name" value="WH-like_DNA-bd_sf"/>
</dbReference>
<dbReference type="Gene3D" id="1.10.10.10">
    <property type="entry name" value="Winged helix-like DNA-binding domain superfamily/Winged helix DNA-binding domain"/>
    <property type="match status" value="1"/>
</dbReference>
<reference evidence="7" key="1">
    <citation type="submission" date="2016-11" db="EMBL/GenBank/DDBJ databases">
        <title>The genome sequence of Colletotrichum cuscutae.</title>
        <authorList>
            <person name="Baroncelli R."/>
        </authorList>
    </citation>
    <scope>NUCLEOTIDE SEQUENCE</scope>
    <source>
        <strain evidence="7">IMI 304802</strain>
    </source>
</reference>
<dbReference type="InterPro" id="IPR036390">
    <property type="entry name" value="WH_DNA-bd_sf"/>
</dbReference>
<evidence type="ECO:0000313" key="7">
    <source>
        <dbReference type="EMBL" id="KAK1456166.1"/>
    </source>
</evidence>
<dbReference type="AlphaFoldDB" id="A0AAI9XMQ0"/>
<dbReference type="InterPro" id="IPR016461">
    <property type="entry name" value="COMT-like"/>
</dbReference>
<keyword evidence="1" id="KW-0489">Methyltransferase</keyword>
<protein>
    <submittedName>
        <fullName evidence="7">O-methyltransferase</fullName>
    </submittedName>
</protein>
<evidence type="ECO:0000256" key="3">
    <source>
        <dbReference type="ARBA" id="ARBA00022691"/>
    </source>
</evidence>
<dbReference type="GO" id="GO:0032259">
    <property type="term" value="P:methylation"/>
    <property type="evidence" value="ECO:0007669"/>
    <property type="project" value="UniProtKB-KW"/>
</dbReference>